<name>A0A9P8IGE9_9PEZI</name>
<dbReference type="Pfam" id="PF12955">
    <property type="entry name" value="Vps3844_C"/>
    <property type="match status" value="1"/>
</dbReference>
<feature type="compositionally biased region" description="Polar residues" evidence="2">
    <location>
        <begin position="302"/>
        <end position="313"/>
    </location>
</feature>
<evidence type="ECO:0000256" key="2">
    <source>
        <dbReference type="SAM" id="MobiDB-lite"/>
    </source>
</evidence>
<evidence type="ECO:0000259" key="5">
    <source>
        <dbReference type="Pfam" id="PF12955"/>
    </source>
</evidence>
<evidence type="ECO:0000259" key="6">
    <source>
        <dbReference type="Pfam" id="PF21656"/>
    </source>
</evidence>
<keyword evidence="3" id="KW-0812">Transmembrane</keyword>
<keyword evidence="4" id="KW-0732">Signal</keyword>
<gene>
    <name evidence="7" type="ORF">GP486_007064</name>
</gene>
<accession>A0A9P8IGE9</accession>
<dbReference type="InterPro" id="IPR053065">
    <property type="entry name" value="Archenteron_Induction-Rel"/>
</dbReference>
<organism evidence="7 8">
    <name type="scientific">Trichoglossum hirsutum</name>
    <dbReference type="NCBI Taxonomy" id="265104"/>
    <lineage>
        <taxon>Eukaryota</taxon>
        <taxon>Fungi</taxon>
        <taxon>Dikarya</taxon>
        <taxon>Ascomycota</taxon>
        <taxon>Pezizomycotina</taxon>
        <taxon>Geoglossomycetes</taxon>
        <taxon>Geoglossales</taxon>
        <taxon>Geoglossaceae</taxon>
        <taxon>Trichoglossum</taxon>
    </lineage>
</organism>
<evidence type="ECO:0000256" key="1">
    <source>
        <dbReference type="SAM" id="Coils"/>
    </source>
</evidence>
<keyword evidence="8" id="KW-1185">Reference proteome</keyword>
<dbReference type="EMBL" id="JAGHQM010001814">
    <property type="protein sequence ID" value="KAH0551720.1"/>
    <property type="molecule type" value="Genomic_DNA"/>
</dbReference>
<feature type="chain" id="PRO_5040412393" description="DUF3844 domain-containing protein" evidence="4">
    <location>
        <begin position="19"/>
        <end position="471"/>
    </location>
</feature>
<keyword evidence="3" id="KW-1133">Transmembrane helix</keyword>
<dbReference type="AlphaFoldDB" id="A0A9P8IGE9"/>
<evidence type="ECO:0000313" key="7">
    <source>
        <dbReference type="EMBL" id="KAH0551720.1"/>
    </source>
</evidence>
<evidence type="ECO:0000256" key="4">
    <source>
        <dbReference type="SAM" id="SignalP"/>
    </source>
</evidence>
<proteinExistence type="predicted"/>
<feature type="transmembrane region" description="Helical" evidence="3">
    <location>
        <begin position="429"/>
        <end position="451"/>
    </location>
</feature>
<sequence length="471" mass="50318">MRLTACLLVPAILGGVSANSSSASFFAFQSPDLSPSDNPQTVSPEAARLILSRRLGLSRFHRLGGLDDSTIQQVNAYGGNQQRLLSNIERGRLESSVAIVVEGVENAGDLIPSAKASPLFFISDPPCSSANRQLLSDLVAQARSSDLPPEAHLDFFSDGDTMGSITVDENVVAPTREHLWRLAKDTSQAPMAMHGECKARLKDLYKELSIEARSLENELRLLGKLVTFQCGATKSMIHFTFLEKLARREGTSSAAYRDAVSTLGHTLSRLADSSIGDGRKISVLLMPLNLRNTKRSDRPYGSYSSPVARSSISGEDEHEVLLSDTAEPSSSPSKISKVLPGLKGTIRVCHGSMDDCITATRNCSGRGTCTYRNTTASQSSLASREDGGGRPCYACLKCKPDVVHLPGGGKKTTYWGGAACQKEDVSAPFFLLAGFTILLVGAVTWGVGLLYSIGQEELPGVLGAGVAPRPR</sequence>
<dbReference type="PANTHER" id="PTHR36853">
    <property type="entry name" value="EXPRESSED PROTEIN"/>
    <property type="match status" value="1"/>
</dbReference>
<reference evidence="7" key="1">
    <citation type="submission" date="2021-03" db="EMBL/GenBank/DDBJ databases">
        <title>Comparative genomics and phylogenomic investigation of the class Geoglossomycetes provide insights into ecological specialization and systematics.</title>
        <authorList>
            <person name="Melie T."/>
            <person name="Pirro S."/>
            <person name="Miller A.N."/>
            <person name="Quandt A."/>
        </authorList>
    </citation>
    <scope>NUCLEOTIDE SEQUENCE</scope>
    <source>
        <strain evidence="7">CAQ_001_2017</strain>
    </source>
</reference>
<feature type="region of interest" description="Disordered" evidence="2">
    <location>
        <begin position="295"/>
        <end position="336"/>
    </location>
</feature>
<protein>
    <recommendedName>
        <fullName evidence="9">DUF3844 domain-containing protein</fullName>
    </recommendedName>
</protein>
<dbReference type="PANTHER" id="PTHR36853:SF1">
    <property type="entry name" value="DUF3844 DOMAIN-CONTAINING PROTEIN"/>
    <property type="match status" value="1"/>
</dbReference>
<evidence type="ECO:0000256" key="3">
    <source>
        <dbReference type="SAM" id="Phobius"/>
    </source>
</evidence>
<feature type="domain" description="Vacuolar sorting protein Vps3844 N-terminal" evidence="6">
    <location>
        <begin position="41"/>
        <end position="141"/>
    </location>
</feature>
<feature type="signal peptide" evidence="4">
    <location>
        <begin position="1"/>
        <end position="18"/>
    </location>
</feature>
<feature type="coiled-coil region" evidence="1">
    <location>
        <begin position="198"/>
        <end position="225"/>
    </location>
</feature>
<evidence type="ECO:0008006" key="9">
    <source>
        <dbReference type="Google" id="ProtNLM"/>
    </source>
</evidence>
<keyword evidence="1" id="KW-0175">Coiled coil</keyword>
<dbReference type="InterPro" id="IPR049205">
    <property type="entry name" value="Vps3844_N"/>
</dbReference>
<dbReference type="GO" id="GO:0005783">
    <property type="term" value="C:endoplasmic reticulum"/>
    <property type="evidence" value="ECO:0007669"/>
    <property type="project" value="TreeGrafter"/>
</dbReference>
<evidence type="ECO:0000313" key="8">
    <source>
        <dbReference type="Proteomes" id="UP000750711"/>
    </source>
</evidence>
<dbReference type="Proteomes" id="UP000750711">
    <property type="component" value="Unassembled WGS sequence"/>
</dbReference>
<comment type="caution">
    <text evidence="7">The sequence shown here is derived from an EMBL/GenBank/DDBJ whole genome shotgun (WGS) entry which is preliminary data.</text>
</comment>
<feature type="domain" description="Vacuolar sorting protein Vps3844 C-terminal" evidence="5">
    <location>
        <begin position="349"/>
        <end position="464"/>
    </location>
</feature>
<keyword evidence="3" id="KW-0472">Membrane</keyword>
<dbReference type="Pfam" id="PF21656">
    <property type="entry name" value="DUF6859"/>
    <property type="match status" value="1"/>
</dbReference>
<dbReference type="InterPro" id="IPR024382">
    <property type="entry name" value="Vps3844_C"/>
</dbReference>